<evidence type="ECO:0000256" key="1">
    <source>
        <dbReference type="ARBA" id="ARBA00004496"/>
    </source>
</evidence>
<evidence type="ECO:0000256" key="11">
    <source>
        <dbReference type="PROSITE-ProRule" id="PRU00076"/>
    </source>
</evidence>
<feature type="disulfide bond" evidence="11">
    <location>
        <begin position="147"/>
        <end position="156"/>
    </location>
</feature>
<feature type="domain" description="EGF-like" evidence="13">
    <location>
        <begin position="235"/>
        <end position="271"/>
    </location>
</feature>
<dbReference type="InterPro" id="IPR049883">
    <property type="entry name" value="NOTCH1_EGF-like"/>
</dbReference>
<evidence type="ECO:0000313" key="15">
    <source>
        <dbReference type="RefSeq" id="XP_013411335.1"/>
    </source>
</evidence>
<sequence length="434" mass="47634">MVDKNDITAITASKKQQNSPHVNVAYRPGTSSDVDLAEGDTPNVYESLMISHPAENTTDPHRKSIKPLKTKVKKGLLITLIGILCVALVITLSIVFAREGYCDKLTQHLDHLISAENGLKARDPCRSQPCQNGAECKNQSETYLCSCPSGYTGRNCETVTNHCLSLPCKNGASCESLMGSVRCSCTSDFRGPRCEDDINECLNNPCAKGATCRNNYGGFHCSCPPGFTGTFCQLEISECSSRPCQNGGTCVDMVNSYQCLCSAGYYESNCQTRNPCRSQPCQNGAECKNQSETYLCSCPSGYTGRNCETESCSTLSYEVLDQAWRSLNFTVVDGEEHCDKVGWVTQWYRFSGAAGIKMPNWCVPTHHCGTHAPVWINGSNPVPEDFAVDRQACANWGSDCCNWSLDVKVRNCVDYFLYYLPPITKCHLAYCGEG</sequence>
<dbReference type="PROSITE" id="PS00010">
    <property type="entry name" value="ASX_HYDROXYL"/>
    <property type="match status" value="4"/>
</dbReference>
<keyword evidence="12" id="KW-0812">Transmembrane</keyword>
<dbReference type="InterPro" id="IPR001881">
    <property type="entry name" value="EGF-like_Ca-bd_dom"/>
</dbReference>
<dbReference type="Pfam" id="PF07645">
    <property type="entry name" value="EGF_CA"/>
    <property type="match status" value="1"/>
</dbReference>
<keyword evidence="10" id="KW-0325">Glycoprotein</keyword>
<dbReference type="GO" id="GO:0005509">
    <property type="term" value="F:calcium ion binding"/>
    <property type="evidence" value="ECO:0007669"/>
    <property type="project" value="InterPro"/>
</dbReference>
<dbReference type="PANTHER" id="PTHR12916">
    <property type="entry name" value="CYTOCHROME C OXIDASE POLYPEPTIDE VIC-2"/>
    <property type="match status" value="1"/>
</dbReference>
<comment type="caution">
    <text evidence="11">Lacks conserved residue(s) required for the propagation of feature annotation.</text>
</comment>
<dbReference type="KEGG" id="lak:106174349"/>
<accession>A0A1S3JLP7</accession>
<comment type="subcellular location">
    <subcellularLocation>
        <location evidence="1">Cytoplasm</location>
    </subcellularLocation>
    <subcellularLocation>
        <location evidence="2">Secreted</location>
    </subcellularLocation>
</comment>
<keyword evidence="12" id="KW-1133">Transmembrane helix</keyword>
<evidence type="ECO:0000256" key="4">
    <source>
        <dbReference type="ARBA" id="ARBA00022525"/>
    </source>
</evidence>
<feature type="disulfide bond" evidence="11">
    <location>
        <begin position="261"/>
        <end position="270"/>
    </location>
</feature>
<dbReference type="PROSITE" id="PS00022">
    <property type="entry name" value="EGF_1"/>
    <property type="match status" value="4"/>
</dbReference>
<proteinExistence type="predicted"/>
<dbReference type="InterPro" id="IPR057774">
    <property type="entry name" value="D8C_UMOD/GP2/OIT3-like"/>
</dbReference>
<feature type="domain" description="EGF-like" evidence="13">
    <location>
        <begin position="121"/>
        <end position="157"/>
    </location>
</feature>
<keyword evidence="9 11" id="KW-1015">Disulfide bond</keyword>
<dbReference type="Pfam" id="PF00008">
    <property type="entry name" value="EGF"/>
    <property type="match status" value="3"/>
</dbReference>
<dbReference type="FunFam" id="2.10.25.10:FF:000327">
    <property type="entry name" value="neurogenic locus notch homolog protein 4"/>
    <property type="match status" value="1"/>
</dbReference>
<evidence type="ECO:0000259" key="13">
    <source>
        <dbReference type="PROSITE" id="PS50026"/>
    </source>
</evidence>
<dbReference type="GO" id="GO:0005576">
    <property type="term" value="C:extracellular region"/>
    <property type="evidence" value="ECO:0007669"/>
    <property type="project" value="UniProtKB-SubCell"/>
</dbReference>
<dbReference type="InterPro" id="IPR009030">
    <property type="entry name" value="Growth_fac_rcpt_cys_sf"/>
</dbReference>
<protein>
    <submittedName>
        <fullName evidence="15">Protein crumbs homolog 1</fullName>
    </submittedName>
</protein>
<dbReference type="OrthoDB" id="5953235at2759"/>
<feature type="disulfide bond" evidence="11">
    <location>
        <begin position="185"/>
        <end position="194"/>
    </location>
</feature>
<dbReference type="PROSITE" id="PS01186">
    <property type="entry name" value="EGF_2"/>
    <property type="match status" value="4"/>
</dbReference>
<keyword evidence="3" id="KW-0963">Cytoplasm</keyword>
<dbReference type="STRING" id="7574.A0A1S3JLP7"/>
<dbReference type="FunFam" id="2.10.25.10:FF:000006">
    <property type="entry name" value="Versican core protein-like isoform 1"/>
    <property type="match status" value="1"/>
</dbReference>
<evidence type="ECO:0000256" key="7">
    <source>
        <dbReference type="ARBA" id="ARBA00022737"/>
    </source>
</evidence>
<dbReference type="InParanoid" id="A0A1S3JLP7"/>
<evidence type="ECO:0000256" key="12">
    <source>
        <dbReference type="SAM" id="Phobius"/>
    </source>
</evidence>
<dbReference type="Proteomes" id="UP000085678">
    <property type="component" value="Unplaced"/>
</dbReference>
<dbReference type="FunFam" id="2.10.25.10:FF:000425">
    <property type="entry name" value="Eyes shut homolog"/>
    <property type="match status" value="1"/>
</dbReference>
<keyword evidence="4" id="KW-0964">Secreted</keyword>
<dbReference type="InterPro" id="IPR000152">
    <property type="entry name" value="EGF-type_Asp/Asn_hydroxyl_site"/>
</dbReference>
<evidence type="ECO:0000256" key="9">
    <source>
        <dbReference type="ARBA" id="ARBA00023157"/>
    </source>
</evidence>
<evidence type="ECO:0000256" key="10">
    <source>
        <dbReference type="ARBA" id="ARBA00023180"/>
    </source>
</evidence>
<dbReference type="AlphaFoldDB" id="A0A1S3JLP7"/>
<feature type="domain" description="EGF-like" evidence="13">
    <location>
        <begin position="159"/>
        <end position="195"/>
    </location>
</feature>
<dbReference type="CDD" id="cd00054">
    <property type="entry name" value="EGF_CA"/>
    <property type="match status" value="5"/>
</dbReference>
<dbReference type="SMART" id="SM00181">
    <property type="entry name" value="EGF"/>
    <property type="match status" value="5"/>
</dbReference>
<evidence type="ECO:0000256" key="3">
    <source>
        <dbReference type="ARBA" id="ARBA00022490"/>
    </source>
</evidence>
<dbReference type="PROSITE" id="PS50026">
    <property type="entry name" value="EGF_3"/>
    <property type="match status" value="5"/>
</dbReference>
<keyword evidence="8" id="KW-0106">Calcium</keyword>
<dbReference type="RefSeq" id="XP_013411335.1">
    <property type="nucleotide sequence ID" value="XM_013555881.1"/>
</dbReference>
<feature type="transmembrane region" description="Helical" evidence="12">
    <location>
        <begin position="76"/>
        <end position="97"/>
    </location>
</feature>
<dbReference type="GeneID" id="106174349"/>
<dbReference type="InterPro" id="IPR000742">
    <property type="entry name" value="EGF"/>
</dbReference>
<reference evidence="15" key="1">
    <citation type="submission" date="2025-08" db="UniProtKB">
        <authorList>
            <consortium name="RefSeq"/>
        </authorList>
    </citation>
    <scope>IDENTIFICATION</scope>
    <source>
        <tissue evidence="15">Gonads</tissue>
    </source>
</reference>
<keyword evidence="7" id="KW-0677">Repeat</keyword>
<evidence type="ECO:0000313" key="14">
    <source>
        <dbReference type="Proteomes" id="UP000085678"/>
    </source>
</evidence>
<gene>
    <name evidence="15" type="primary">LOC106174349</name>
</gene>
<organism evidence="14 15">
    <name type="scientific">Lingula anatina</name>
    <name type="common">Brachiopod</name>
    <name type="synonym">Lingula unguis</name>
    <dbReference type="NCBI Taxonomy" id="7574"/>
    <lineage>
        <taxon>Eukaryota</taxon>
        <taxon>Metazoa</taxon>
        <taxon>Spiralia</taxon>
        <taxon>Lophotrochozoa</taxon>
        <taxon>Brachiopoda</taxon>
        <taxon>Linguliformea</taxon>
        <taxon>Lingulata</taxon>
        <taxon>Lingulida</taxon>
        <taxon>Linguloidea</taxon>
        <taxon>Lingulidae</taxon>
        <taxon>Lingula</taxon>
    </lineage>
</organism>
<evidence type="ECO:0000256" key="8">
    <source>
        <dbReference type="ARBA" id="ARBA00022837"/>
    </source>
</evidence>
<dbReference type="FunFam" id="2.10.25.10:FF:000109">
    <property type="entry name" value="Notch homolog 4, [Drosophila]"/>
    <property type="match status" value="2"/>
</dbReference>
<dbReference type="PANTHER" id="PTHR12916:SF4">
    <property type="entry name" value="UNINFLATABLE, ISOFORM C"/>
    <property type="match status" value="1"/>
</dbReference>
<dbReference type="Pfam" id="PF23283">
    <property type="entry name" value="D8C_UMOD"/>
    <property type="match status" value="1"/>
</dbReference>
<dbReference type="SUPFAM" id="SSF57184">
    <property type="entry name" value="Growth factor receptor domain"/>
    <property type="match status" value="1"/>
</dbReference>
<dbReference type="PRINTS" id="PR00010">
    <property type="entry name" value="EGFBLOOD"/>
</dbReference>
<dbReference type="GO" id="GO:0005737">
    <property type="term" value="C:cytoplasm"/>
    <property type="evidence" value="ECO:0007669"/>
    <property type="project" value="UniProtKB-SubCell"/>
</dbReference>
<evidence type="ECO:0000256" key="6">
    <source>
        <dbReference type="ARBA" id="ARBA00022729"/>
    </source>
</evidence>
<feature type="domain" description="EGF-like" evidence="13">
    <location>
        <begin position="272"/>
        <end position="308"/>
    </location>
</feature>
<feature type="disulfide bond" evidence="11">
    <location>
        <begin position="223"/>
        <end position="232"/>
    </location>
</feature>
<keyword evidence="14" id="KW-1185">Reference proteome</keyword>
<keyword evidence="5 11" id="KW-0245">EGF-like domain</keyword>
<keyword evidence="12" id="KW-0472">Membrane</keyword>
<feature type="domain" description="EGF-like" evidence="13">
    <location>
        <begin position="197"/>
        <end position="233"/>
    </location>
</feature>
<dbReference type="SMART" id="SM00179">
    <property type="entry name" value="EGF_CA"/>
    <property type="match status" value="5"/>
</dbReference>
<feature type="disulfide bond" evidence="11">
    <location>
        <begin position="298"/>
        <end position="307"/>
    </location>
</feature>
<evidence type="ECO:0000256" key="2">
    <source>
        <dbReference type="ARBA" id="ARBA00004613"/>
    </source>
</evidence>
<dbReference type="SUPFAM" id="SSF57196">
    <property type="entry name" value="EGF/Laminin"/>
    <property type="match status" value="1"/>
</dbReference>
<name>A0A1S3JLP7_LINAN</name>
<evidence type="ECO:0000256" key="5">
    <source>
        <dbReference type="ARBA" id="ARBA00022536"/>
    </source>
</evidence>
<dbReference type="Gene3D" id="2.10.25.10">
    <property type="entry name" value="Laminin"/>
    <property type="match status" value="5"/>
</dbReference>
<keyword evidence="6" id="KW-0732">Signal</keyword>